<dbReference type="InterPro" id="IPR054817">
    <property type="entry name" value="Glycosyl_F510_1955-like"/>
</dbReference>
<dbReference type="Gene3D" id="2.130.10.10">
    <property type="entry name" value="YVTN repeat-like/Quinoprotein amine dehydrogenase"/>
    <property type="match status" value="1"/>
</dbReference>
<comment type="caution">
    <text evidence="2">The sequence shown here is derived from an EMBL/GenBank/DDBJ whole genome shotgun (WGS) entry which is preliminary data.</text>
</comment>
<proteinExistence type="predicted"/>
<dbReference type="EMBL" id="QHKI01000006">
    <property type="protein sequence ID" value="RSM87606.1"/>
    <property type="molecule type" value="Genomic_DNA"/>
</dbReference>
<evidence type="ECO:0008006" key="4">
    <source>
        <dbReference type="Google" id="ProtNLM"/>
    </source>
</evidence>
<gene>
    <name evidence="2" type="ORF">DMH04_10730</name>
</gene>
<feature type="chain" id="PRO_5019333113" description="Exo-alpha-sialidase" evidence="1">
    <location>
        <begin position="19"/>
        <end position="283"/>
    </location>
</feature>
<accession>A0A428ZHM7</accession>
<dbReference type="AlphaFoldDB" id="A0A428ZHM7"/>
<dbReference type="OrthoDB" id="9764804at2"/>
<dbReference type="Proteomes" id="UP000287547">
    <property type="component" value="Unassembled WGS sequence"/>
</dbReference>
<keyword evidence="1" id="KW-0732">Signal</keyword>
<dbReference type="SUPFAM" id="SSF110296">
    <property type="entry name" value="Oligoxyloglucan reducing end-specific cellobiohydrolase"/>
    <property type="match status" value="1"/>
</dbReference>
<evidence type="ECO:0000313" key="2">
    <source>
        <dbReference type="EMBL" id="RSM87606.1"/>
    </source>
</evidence>
<sequence>MPAMRKGALLATSGMVLAACSQTPVTSPSGQPVADPGLVHVHGLGIDPADGILYAASHYGLFRIPATGRPERVTESRQDTMGFTVVGSRHFLGSGHPDPAQNGPDHLGLIESTDAGQNWRSLSLSGAADFHALEAKHNQVYGYDSQTRRLLVSTDRQNWNSRASVALADFAVSPIDPNTLLATTERGLALSTDGGRTFKPVSSAPDLLLVDWPTVTVALGITPDGSVHTSQDAGVTWSQQGKVPGEPRAVIANGSGEVHVATETAIHSSRDGGRTFSVRAQLS</sequence>
<feature type="signal peptide" evidence="1">
    <location>
        <begin position="1"/>
        <end position="18"/>
    </location>
</feature>
<dbReference type="InterPro" id="IPR015943">
    <property type="entry name" value="WD40/YVTN_repeat-like_dom_sf"/>
</dbReference>
<protein>
    <recommendedName>
        <fullName evidence="4">Exo-alpha-sialidase</fullName>
    </recommendedName>
</protein>
<reference evidence="2 3" key="1">
    <citation type="submission" date="2018-05" db="EMBL/GenBank/DDBJ databases">
        <title>Evolution of GPA BGCs.</title>
        <authorList>
            <person name="Waglechner N."/>
            <person name="Wright G.D."/>
        </authorList>
    </citation>
    <scope>NUCLEOTIDE SEQUENCE [LARGE SCALE GENOMIC DNA]</scope>
    <source>
        <strain evidence="2 3">A82846</strain>
    </source>
</reference>
<evidence type="ECO:0000313" key="3">
    <source>
        <dbReference type="Proteomes" id="UP000287547"/>
    </source>
</evidence>
<dbReference type="PROSITE" id="PS51257">
    <property type="entry name" value="PROKAR_LIPOPROTEIN"/>
    <property type="match status" value="1"/>
</dbReference>
<evidence type="ECO:0000256" key="1">
    <source>
        <dbReference type="SAM" id="SignalP"/>
    </source>
</evidence>
<dbReference type="NCBIfam" id="NF045728">
    <property type="entry name" value="glycosyl_F510_1955"/>
    <property type="match status" value="1"/>
</dbReference>
<organism evidence="2 3">
    <name type="scientific">Kibdelosporangium aridum</name>
    <dbReference type="NCBI Taxonomy" id="2030"/>
    <lineage>
        <taxon>Bacteria</taxon>
        <taxon>Bacillati</taxon>
        <taxon>Actinomycetota</taxon>
        <taxon>Actinomycetes</taxon>
        <taxon>Pseudonocardiales</taxon>
        <taxon>Pseudonocardiaceae</taxon>
        <taxon>Kibdelosporangium</taxon>
    </lineage>
</organism>
<name>A0A428ZHM7_KIBAR</name>